<evidence type="ECO:0000313" key="12">
    <source>
        <dbReference type="Proteomes" id="UP000591058"/>
    </source>
</evidence>
<name>A0A2H4VBY8_9EURY</name>
<dbReference type="AlphaFoldDB" id="A0A2H4VBY8"/>
<evidence type="ECO:0000313" key="7">
    <source>
        <dbReference type="EMBL" id="AUB60513.1"/>
    </source>
</evidence>
<keyword evidence="4 6" id="KW-0808">Transferase</keyword>
<dbReference type="EMBL" id="JABBYL010000029">
    <property type="protein sequence ID" value="NMO09868.1"/>
    <property type="molecule type" value="Genomic_DNA"/>
</dbReference>
<evidence type="ECO:0000313" key="11">
    <source>
        <dbReference type="Proteomes" id="UP000232806"/>
    </source>
</evidence>
<dbReference type="InterPro" id="IPR011005">
    <property type="entry name" value="Dihydropteroate_synth-like_sf"/>
</dbReference>
<evidence type="ECO:0000313" key="10">
    <source>
        <dbReference type="Proteomes" id="UP000232631"/>
    </source>
</evidence>
<dbReference type="GeneID" id="35122960"/>
<dbReference type="RefSeq" id="WP_100905603.1">
    <property type="nucleotide sequence ID" value="NZ_CP017766.1"/>
</dbReference>
<keyword evidence="5" id="KW-1278">Translocase</keyword>
<dbReference type="OrthoDB" id="18811at2157"/>
<dbReference type="SUPFAM" id="SSF51717">
    <property type="entry name" value="Dihydropteroate synthetase-like"/>
    <property type="match status" value="1"/>
</dbReference>
<evidence type="ECO:0000256" key="1">
    <source>
        <dbReference type="ARBA" id="ARBA00006230"/>
    </source>
</evidence>
<keyword evidence="10" id="KW-1185">Reference proteome</keyword>
<accession>A0A2H4VQX0</accession>
<dbReference type="PIRSF" id="PIRSF004960">
    <property type="entry name" value="MtrH_MtxH"/>
    <property type="match status" value="1"/>
</dbReference>
<dbReference type="NCBIfam" id="TIGR01114">
    <property type="entry name" value="mtrH"/>
    <property type="match status" value="1"/>
</dbReference>
<evidence type="ECO:0000313" key="6">
    <source>
        <dbReference type="EMBL" id="AUB55625.1"/>
    </source>
</evidence>
<dbReference type="InterPro" id="IPR023467">
    <property type="entry name" value="MeTrfase_MtrH/MtxH"/>
</dbReference>
<reference evidence="9 12" key="3">
    <citation type="submission" date="2020-04" db="EMBL/GenBank/DDBJ databases">
        <title>Draft genome of Methanobacterium subterraneum isolated from animal feces.</title>
        <authorList>
            <person name="Ouboter H.T."/>
            <person name="Berger S."/>
            <person name="Gungor E."/>
            <person name="Jetten M.S.M."/>
            <person name="Welte C.U."/>
        </authorList>
    </citation>
    <scope>NUCLEOTIDE SEQUENCE [LARGE SCALE GENOMIC DNA]</scope>
    <source>
        <strain evidence="9">HO_2020</strain>
    </source>
</reference>
<organism evidence="6 11">
    <name type="scientific">Methanobacterium subterraneum</name>
    <dbReference type="NCBI Taxonomy" id="59277"/>
    <lineage>
        <taxon>Archaea</taxon>
        <taxon>Methanobacteriati</taxon>
        <taxon>Methanobacteriota</taxon>
        <taxon>Methanomada group</taxon>
        <taxon>Methanobacteria</taxon>
        <taxon>Methanobacteriales</taxon>
        <taxon>Methanobacteriaceae</taxon>
        <taxon>Methanobacterium</taxon>
    </lineage>
</organism>
<accession>A0A2H4VBY8</accession>
<evidence type="ECO:0000313" key="8">
    <source>
        <dbReference type="EMBL" id="HII83278.1"/>
    </source>
</evidence>
<dbReference type="EMBL" id="CP017768">
    <property type="protein sequence ID" value="AUB60513.1"/>
    <property type="molecule type" value="Genomic_DNA"/>
</dbReference>
<dbReference type="Proteomes" id="UP000586031">
    <property type="component" value="Unassembled WGS sequence"/>
</dbReference>
<dbReference type="GO" id="GO:0008168">
    <property type="term" value="F:methyltransferase activity"/>
    <property type="evidence" value="ECO:0007669"/>
    <property type="project" value="UniProtKB-KW"/>
</dbReference>
<proteinExistence type="inferred from homology"/>
<protein>
    <submittedName>
        <fullName evidence="6">Tetrahydromethanopterin S-methyltransferase subunit H</fullName>
        <ecNumber evidence="8">2.1.1.86</ecNumber>
    </submittedName>
</protein>
<reference evidence="8" key="2">
    <citation type="journal article" date="2020" name="bioRxiv">
        <title>A rank-normalized archaeal taxonomy based on genome phylogeny resolves widespread incomplete and uneven classifications.</title>
        <authorList>
            <person name="Rinke C."/>
            <person name="Chuvochina M."/>
            <person name="Mussig A.J."/>
            <person name="Chaumeil P.-A."/>
            <person name="Waite D.W."/>
            <person name="Whitman W.B."/>
            <person name="Parks D.H."/>
            <person name="Hugenholtz P."/>
        </authorList>
    </citation>
    <scope>NUCLEOTIDE SEQUENCE</scope>
    <source>
        <strain evidence="8">UBA11802</strain>
    </source>
</reference>
<dbReference type="EC" id="2.1.1.86" evidence="8"/>
<dbReference type="EMBL" id="DUHE01000006">
    <property type="protein sequence ID" value="HII83278.1"/>
    <property type="molecule type" value="Genomic_DNA"/>
</dbReference>
<dbReference type="EMBL" id="CP017766">
    <property type="protein sequence ID" value="AUB55625.1"/>
    <property type="molecule type" value="Genomic_DNA"/>
</dbReference>
<dbReference type="KEGG" id="msub:BK009_07365"/>
<keyword evidence="3 6" id="KW-0489">Methyltransferase</keyword>
<dbReference type="Pfam" id="PF02007">
    <property type="entry name" value="MtrH"/>
    <property type="match status" value="1"/>
</dbReference>
<evidence type="ECO:0000256" key="2">
    <source>
        <dbReference type="ARBA" id="ARBA00022563"/>
    </source>
</evidence>
<evidence type="ECO:0000256" key="3">
    <source>
        <dbReference type="ARBA" id="ARBA00022603"/>
    </source>
</evidence>
<keyword evidence="2" id="KW-0554">One-carbon metabolism</keyword>
<dbReference type="GO" id="GO:0006730">
    <property type="term" value="P:one-carbon metabolic process"/>
    <property type="evidence" value="ECO:0007669"/>
    <property type="project" value="UniProtKB-KW"/>
</dbReference>
<evidence type="ECO:0000256" key="5">
    <source>
        <dbReference type="ARBA" id="ARBA00022967"/>
    </source>
</evidence>
<dbReference type="Proteomes" id="UP000591058">
    <property type="component" value="Unassembled WGS sequence"/>
</dbReference>
<sequence>MIRFDKEQVVIDVAGVKVGGQPGEYPTVLAGTIFYGGHNIIEDDKAGVFDKDKAEALINTMVEMQDVTGNPCIVQTFGQTPEAIVKYLEFVGEVCEAPFMIDSTSAEAKVAGAKYADEAGLAERAIYNSINMASEADELQAVADTDISSSIVLGFNPMEPGVEGKINIWENGGSVLDTGLMEMAEGCGITKPFMDVAITPLGQGAGPALRTSYAVKSKWGLPVGSGIHNVPSAWDWLRGYKKPVEKGGQGHAEAWPVCDVGSNLIQQAVGGDFVLFGPIENATMAFPACGMADIFMAEAAKDIGTEPVEEHPFFKLL</sequence>
<dbReference type="GO" id="GO:0032259">
    <property type="term" value="P:methylation"/>
    <property type="evidence" value="ECO:0007669"/>
    <property type="project" value="UniProtKB-KW"/>
</dbReference>
<dbReference type="PIRSF" id="PIRSF500206">
    <property type="entry name" value="MtrH"/>
    <property type="match status" value="1"/>
</dbReference>
<dbReference type="Gene3D" id="3.20.20.20">
    <property type="entry name" value="Dihydropteroate synthase-like"/>
    <property type="match status" value="1"/>
</dbReference>
<dbReference type="InterPro" id="IPR028342">
    <property type="entry name" value="MtrH"/>
</dbReference>
<evidence type="ECO:0000313" key="9">
    <source>
        <dbReference type="EMBL" id="NMO09868.1"/>
    </source>
</evidence>
<dbReference type="Proteomes" id="UP000232631">
    <property type="component" value="Chromosome"/>
</dbReference>
<gene>
    <name evidence="8" type="primary">mtrH</name>
    <name evidence="6" type="ORF">BK007_06125</name>
    <name evidence="7" type="ORF">BK009_07365</name>
    <name evidence="8" type="ORF">HA271_00220</name>
    <name evidence="9" type="ORF">HG719_08530</name>
</gene>
<evidence type="ECO:0000256" key="4">
    <source>
        <dbReference type="ARBA" id="ARBA00022679"/>
    </source>
</evidence>
<reference evidence="10 11" key="1">
    <citation type="submission" date="2016-10" db="EMBL/GenBank/DDBJ databases">
        <title>Comparative genomics between deep and shallow subseafloor isolates.</title>
        <authorList>
            <person name="Ishii S."/>
            <person name="Miller J.R."/>
            <person name="Sutton G."/>
            <person name="Suzuki S."/>
            <person name="Methe B."/>
            <person name="Inagaki F."/>
            <person name="Imachi H."/>
        </authorList>
    </citation>
    <scope>NUCLEOTIDE SEQUENCE [LARGE SCALE GENOMIC DNA]</scope>
    <source>
        <strain evidence="7 10">A8p</strain>
        <strain evidence="6 11">MO-MB1</strain>
    </source>
</reference>
<dbReference type="Proteomes" id="UP000232806">
    <property type="component" value="Chromosome"/>
</dbReference>
<comment type="similarity">
    <text evidence="1">Belongs to the MtrH family.</text>
</comment>